<reference evidence="1" key="1">
    <citation type="submission" date="2015-04" db="EMBL/GenBank/DDBJ databases">
        <title>The genome sequence of the plant pathogenic Rhizarian Plasmodiophora brassicae reveals insights in its biotrophic life cycle and the origin of chitin synthesis.</title>
        <authorList>
            <person name="Schwelm A."/>
            <person name="Fogelqvist J."/>
            <person name="Knaust A."/>
            <person name="Julke S."/>
            <person name="Lilja T."/>
            <person name="Dhandapani V."/>
            <person name="Bonilla-Rosso G."/>
            <person name="Karlsson M."/>
            <person name="Shevchenko A."/>
            <person name="Choi S.R."/>
            <person name="Kim H.G."/>
            <person name="Park J.Y."/>
            <person name="Lim Y.P."/>
            <person name="Ludwig-Muller J."/>
            <person name="Dixelius C."/>
        </authorList>
    </citation>
    <scope>NUCLEOTIDE SEQUENCE</scope>
    <source>
        <tissue evidence="1">Potato root galls</tissue>
    </source>
</reference>
<evidence type="ECO:0000313" key="1">
    <source>
        <dbReference type="EMBL" id="CRZ00835.1"/>
    </source>
</evidence>
<dbReference type="AlphaFoldDB" id="A0A0H5QFX2"/>
<dbReference type="EMBL" id="HACM01000393">
    <property type="protein sequence ID" value="CRZ00835.1"/>
    <property type="molecule type" value="Transcribed_RNA"/>
</dbReference>
<sequence length="104" mass="11591">MMPDSVPIQILSSKKFLLQSGYCWISRGYACRCETTNPTTVMHIEKKTIPLPLNEFLHRPPALVVDGPDFSHVVLQFGNLSADSWMGEPQSSCCISNEDALPPR</sequence>
<dbReference type="EMBL" id="HACM01000392">
    <property type="protein sequence ID" value="CRZ00834.1"/>
    <property type="molecule type" value="Transcribed_RNA"/>
</dbReference>
<organism evidence="1">
    <name type="scientific">Spongospora subterranea</name>
    <dbReference type="NCBI Taxonomy" id="70186"/>
    <lineage>
        <taxon>Eukaryota</taxon>
        <taxon>Sar</taxon>
        <taxon>Rhizaria</taxon>
        <taxon>Endomyxa</taxon>
        <taxon>Phytomyxea</taxon>
        <taxon>Plasmodiophorida</taxon>
        <taxon>Plasmodiophoridae</taxon>
        <taxon>Spongospora</taxon>
    </lineage>
</organism>
<proteinExistence type="predicted"/>
<name>A0A0H5QFX2_9EUKA</name>
<accession>A0A0H5QFX2</accession>
<protein>
    <submittedName>
        <fullName evidence="1">Uncharacterized protein</fullName>
    </submittedName>
</protein>